<evidence type="ECO:0000259" key="4">
    <source>
        <dbReference type="Pfam" id="PF00294"/>
    </source>
</evidence>
<dbReference type="InParanoid" id="A0A545ASY1"/>
<proteinExistence type="predicted"/>
<dbReference type="EMBL" id="VIRS01000011">
    <property type="protein sequence ID" value="TQS43715.1"/>
    <property type="molecule type" value="Genomic_DNA"/>
</dbReference>
<feature type="region of interest" description="Disordered" evidence="3">
    <location>
        <begin position="1"/>
        <end position="461"/>
    </location>
</feature>
<keyword evidence="2 5" id="KW-0418">Kinase</keyword>
<feature type="compositionally biased region" description="Basic and acidic residues" evidence="3">
    <location>
        <begin position="194"/>
        <end position="203"/>
    </location>
</feature>
<reference evidence="5 6" key="1">
    <citation type="submission" date="2019-07" db="EMBL/GenBank/DDBJ databases">
        <title>Cryptosporangium phraense sp. nov., isolated from plant litter.</title>
        <authorList>
            <person name="Suriyachadkun C."/>
        </authorList>
    </citation>
    <scope>NUCLEOTIDE SEQUENCE [LARGE SCALE GENOMIC DNA]</scope>
    <source>
        <strain evidence="5 6">A-T 5661</strain>
    </source>
</reference>
<dbReference type="InterPro" id="IPR029056">
    <property type="entry name" value="Ribokinase-like"/>
</dbReference>
<feature type="compositionally biased region" description="Basic and acidic residues" evidence="3">
    <location>
        <begin position="430"/>
        <end position="446"/>
    </location>
</feature>
<evidence type="ECO:0000256" key="2">
    <source>
        <dbReference type="ARBA" id="ARBA00022777"/>
    </source>
</evidence>
<keyword evidence="6" id="KW-1185">Reference proteome</keyword>
<evidence type="ECO:0000313" key="5">
    <source>
        <dbReference type="EMBL" id="TQS43715.1"/>
    </source>
</evidence>
<protein>
    <submittedName>
        <fullName evidence="5">Carbohydrate kinase family protein</fullName>
    </submittedName>
</protein>
<feature type="compositionally biased region" description="Basic residues" evidence="3">
    <location>
        <begin position="285"/>
        <end position="306"/>
    </location>
</feature>
<dbReference type="SUPFAM" id="SSF53613">
    <property type="entry name" value="Ribokinase-like"/>
    <property type="match status" value="1"/>
</dbReference>
<feature type="compositionally biased region" description="Basic and acidic residues" evidence="3">
    <location>
        <begin position="262"/>
        <end position="284"/>
    </location>
</feature>
<dbReference type="Pfam" id="PF00294">
    <property type="entry name" value="PfkB"/>
    <property type="match status" value="1"/>
</dbReference>
<dbReference type="GO" id="GO:0016301">
    <property type="term" value="F:kinase activity"/>
    <property type="evidence" value="ECO:0007669"/>
    <property type="project" value="UniProtKB-KW"/>
</dbReference>
<evidence type="ECO:0000313" key="6">
    <source>
        <dbReference type="Proteomes" id="UP000317982"/>
    </source>
</evidence>
<feature type="compositionally biased region" description="Gly residues" evidence="3">
    <location>
        <begin position="62"/>
        <end position="81"/>
    </location>
</feature>
<gene>
    <name evidence="5" type="ORF">FL583_16890</name>
</gene>
<feature type="compositionally biased region" description="Basic residues" evidence="3">
    <location>
        <begin position="9"/>
        <end position="18"/>
    </location>
</feature>
<comment type="caution">
    <text evidence="5">The sequence shown here is derived from an EMBL/GenBank/DDBJ whole genome shotgun (WGS) entry which is preliminary data.</text>
</comment>
<feature type="compositionally biased region" description="Pro residues" evidence="3">
    <location>
        <begin position="118"/>
        <end position="129"/>
    </location>
</feature>
<feature type="compositionally biased region" description="Basic residues" evidence="3">
    <location>
        <begin position="95"/>
        <end position="116"/>
    </location>
</feature>
<dbReference type="InterPro" id="IPR011611">
    <property type="entry name" value="PfkB_dom"/>
</dbReference>
<name>A0A545ASY1_9ACTN</name>
<dbReference type="OrthoDB" id="3998355at2"/>
<feature type="domain" description="Carbohydrate kinase PfkB" evidence="4">
    <location>
        <begin position="542"/>
        <end position="824"/>
    </location>
</feature>
<feature type="compositionally biased region" description="Basic residues" evidence="3">
    <location>
        <begin position="204"/>
        <end position="216"/>
    </location>
</feature>
<evidence type="ECO:0000256" key="3">
    <source>
        <dbReference type="SAM" id="MobiDB-lite"/>
    </source>
</evidence>
<feature type="compositionally biased region" description="Basic residues" evidence="3">
    <location>
        <begin position="412"/>
        <end position="429"/>
    </location>
</feature>
<feature type="compositionally biased region" description="Basic and acidic residues" evidence="3">
    <location>
        <begin position="339"/>
        <end position="359"/>
    </location>
</feature>
<feature type="compositionally biased region" description="Basic and acidic residues" evidence="3">
    <location>
        <begin position="307"/>
        <end position="333"/>
    </location>
</feature>
<dbReference type="Proteomes" id="UP000317982">
    <property type="component" value="Unassembled WGS sequence"/>
</dbReference>
<dbReference type="PANTHER" id="PTHR10584">
    <property type="entry name" value="SUGAR KINASE"/>
    <property type="match status" value="1"/>
</dbReference>
<evidence type="ECO:0000256" key="1">
    <source>
        <dbReference type="ARBA" id="ARBA00022679"/>
    </source>
</evidence>
<feature type="compositionally biased region" description="Basic residues" evidence="3">
    <location>
        <begin position="241"/>
        <end position="259"/>
    </location>
</feature>
<feature type="compositionally biased region" description="Basic residues" evidence="3">
    <location>
        <begin position="132"/>
        <end position="145"/>
    </location>
</feature>
<keyword evidence="1" id="KW-0808">Transferase</keyword>
<sequence>MPPGLRGGSRLRRARLRRPAGVGSGPRLRSRNRLRNPPDVGRSAGLRVGTGPRGTHLRSGTGLPGAGLRGGTGLRGAGLRGRGPPAPGGVERRRPTPHPRHRTPPLRAPTRLRHQTSRPPPPLQHPAPPHRGTGRPHSPGHRRDHRLPDAHPEPEAGNPAGRRPETHPHQTPGHPPDRLRPLRRHGLLPPLRPGEIRPRDRHQAVHPRLHHRRRRLHPDLERRHPDRRPRHPLPGQEVPRSRRRDPHLVRRRGRHRTGLRLRLGDRPRPRLPGSDRHPGSDDGRLRHRGRRTLRPRRRHPPRPGHRPPREERQGRGQETERLADAPDQPERLHRQPGLDADRRRRRPRDDPRGQHHGDGLRTLGRPRPRGQHGQLRDPGHDERQTQDPERVRPDQRGSLETHRGHAADRRQLPHHRGVQHRRRGQSRRVRQGEAHRVRLDVGDHPRPALPAGCGGRRRHRRLRGQRVRPVRLHQGVPRPVGRRLSDVDIVGVGALNLDYRVSGPTTATLSALLGRPIDWGTETPVDAATIETVLRRFPARPTPGGSAYNAVAAVPPHLRVGYVGVAGRTPSGTPVEWFPAVDHPHVLHTDAALSGVCVAYTESGERTLLTHAGANVLMAGHLERSFEPIVAYLSAARFVHVTSFLDPGPPPVLVEVLRAVRAAGPTISVDPGHTWATHPTRSIDEILATADYVLVNESEFRALAGSTSPAEPEHRAAPEHWAAPEHLAAPEQPAAPEPDGVLAARVRVRAPAATIVLKRPDGIRTFGRHGTGHVPQTPLPPETIQDATGAGDAFAAGFLTALATGNPLHEAAARGLEMARRKLQSATRGARWTAEGRSLT</sequence>
<organism evidence="5 6">
    <name type="scientific">Cryptosporangium phraense</name>
    <dbReference type="NCBI Taxonomy" id="2593070"/>
    <lineage>
        <taxon>Bacteria</taxon>
        <taxon>Bacillati</taxon>
        <taxon>Actinomycetota</taxon>
        <taxon>Actinomycetes</taxon>
        <taxon>Cryptosporangiales</taxon>
        <taxon>Cryptosporangiaceae</taxon>
        <taxon>Cryptosporangium</taxon>
    </lineage>
</organism>
<dbReference type="AlphaFoldDB" id="A0A545ASY1"/>
<feature type="compositionally biased region" description="Basic and acidic residues" evidence="3">
    <location>
        <begin position="374"/>
        <end position="411"/>
    </location>
</feature>
<dbReference type="Gene3D" id="3.40.1190.20">
    <property type="match status" value="1"/>
</dbReference>
<dbReference type="PANTHER" id="PTHR10584:SF166">
    <property type="entry name" value="RIBOKINASE"/>
    <property type="match status" value="1"/>
</dbReference>
<accession>A0A545ASY1</accession>